<dbReference type="Pfam" id="PF00096">
    <property type="entry name" value="zf-C2H2"/>
    <property type="match status" value="15"/>
</dbReference>
<feature type="domain" description="C2H2-type" evidence="13">
    <location>
        <begin position="232"/>
        <end position="259"/>
    </location>
</feature>
<feature type="compositionally biased region" description="Low complexity" evidence="12">
    <location>
        <begin position="113"/>
        <end position="123"/>
    </location>
</feature>
<dbReference type="FunFam" id="3.30.160.60:FF:000711">
    <property type="entry name" value="zinc finger protein 697"/>
    <property type="match status" value="1"/>
</dbReference>
<dbReference type="PANTHER" id="PTHR24393">
    <property type="entry name" value="ZINC FINGER PROTEIN"/>
    <property type="match status" value="1"/>
</dbReference>
<evidence type="ECO:0000256" key="4">
    <source>
        <dbReference type="ARBA" id="ARBA00022737"/>
    </source>
</evidence>
<feature type="domain" description="C2H2-type" evidence="13">
    <location>
        <begin position="979"/>
        <end position="1006"/>
    </location>
</feature>
<dbReference type="GO" id="GO:0008270">
    <property type="term" value="F:zinc ion binding"/>
    <property type="evidence" value="ECO:0007669"/>
    <property type="project" value="UniProtKB-KW"/>
</dbReference>
<keyword evidence="3" id="KW-0479">Metal-binding</keyword>
<feature type="compositionally biased region" description="Polar residues" evidence="12">
    <location>
        <begin position="830"/>
        <end position="839"/>
    </location>
</feature>
<evidence type="ECO:0000256" key="12">
    <source>
        <dbReference type="SAM" id="MobiDB-lite"/>
    </source>
</evidence>
<name>A0A6J1V6A7_9SAUR</name>
<feature type="domain" description="C2H2-type" evidence="13">
    <location>
        <begin position="1007"/>
        <end position="1034"/>
    </location>
</feature>
<dbReference type="PROSITE" id="PS50157">
    <property type="entry name" value="ZINC_FINGER_C2H2_2"/>
    <property type="match status" value="19"/>
</dbReference>
<feature type="domain" description="C2H2-type" evidence="13">
    <location>
        <begin position="532"/>
        <end position="559"/>
    </location>
</feature>
<keyword evidence="10" id="KW-0539">Nucleus</keyword>
<feature type="domain" description="C2H2-type" evidence="13">
    <location>
        <begin position="618"/>
        <end position="645"/>
    </location>
</feature>
<feature type="domain" description="C2H2-type" evidence="13">
    <location>
        <begin position="395"/>
        <end position="422"/>
    </location>
</feature>
<feature type="domain" description="C2H2-type" evidence="13">
    <location>
        <begin position="323"/>
        <end position="346"/>
    </location>
</feature>
<comment type="similarity">
    <text evidence="2">Belongs to the krueppel C2H2-type zinc-finger protein family.</text>
</comment>
<feature type="domain" description="C2H2-type" evidence="13">
    <location>
        <begin position="951"/>
        <end position="978"/>
    </location>
</feature>
<proteinExistence type="inferred from homology"/>
<dbReference type="SMART" id="SM00355">
    <property type="entry name" value="ZnF_C2H2"/>
    <property type="match status" value="19"/>
</dbReference>
<keyword evidence="7" id="KW-0805">Transcription regulation</keyword>
<evidence type="ECO:0000256" key="5">
    <source>
        <dbReference type="ARBA" id="ARBA00022771"/>
    </source>
</evidence>
<dbReference type="PANTHER" id="PTHR24393:SF15">
    <property type="entry name" value="IP01243P-RELATED"/>
    <property type="match status" value="1"/>
</dbReference>
<dbReference type="PROSITE" id="PS00028">
    <property type="entry name" value="ZINC_FINGER_C2H2_1"/>
    <property type="match status" value="18"/>
</dbReference>
<evidence type="ECO:0000313" key="14">
    <source>
        <dbReference type="Proteomes" id="UP000504612"/>
    </source>
</evidence>
<evidence type="ECO:0000259" key="13">
    <source>
        <dbReference type="PROSITE" id="PS50157"/>
    </source>
</evidence>
<dbReference type="GO" id="GO:0000978">
    <property type="term" value="F:RNA polymerase II cis-regulatory region sequence-specific DNA binding"/>
    <property type="evidence" value="ECO:0007669"/>
    <property type="project" value="TreeGrafter"/>
</dbReference>
<dbReference type="GO" id="GO:0032502">
    <property type="term" value="P:developmental process"/>
    <property type="evidence" value="ECO:0007669"/>
    <property type="project" value="UniProtKB-ARBA"/>
</dbReference>
<dbReference type="Proteomes" id="UP000504612">
    <property type="component" value="Unplaced"/>
</dbReference>
<dbReference type="InterPro" id="IPR036236">
    <property type="entry name" value="Znf_C2H2_sf"/>
</dbReference>
<accession>A0A6J1V6A7</accession>
<feature type="domain" description="C2H2-type" evidence="13">
    <location>
        <begin position="266"/>
        <end position="293"/>
    </location>
</feature>
<evidence type="ECO:0000256" key="3">
    <source>
        <dbReference type="ARBA" id="ARBA00022723"/>
    </source>
</evidence>
<evidence type="ECO:0000256" key="11">
    <source>
        <dbReference type="PROSITE-ProRule" id="PRU00042"/>
    </source>
</evidence>
<keyword evidence="9" id="KW-0804">Transcription</keyword>
<feature type="domain" description="C2H2-type" evidence="13">
    <location>
        <begin position="704"/>
        <end position="731"/>
    </location>
</feature>
<keyword evidence="5 11" id="KW-0863">Zinc-finger</keyword>
<dbReference type="FunFam" id="3.30.160.60:FF:000446">
    <property type="entry name" value="Zinc finger protein"/>
    <property type="match status" value="2"/>
</dbReference>
<feature type="region of interest" description="Disordered" evidence="12">
    <location>
        <begin position="758"/>
        <end position="892"/>
    </location>
</feature>
<gene>
    <name evidence="15" type="primary">LOC113422225</name>
</gene>
<evidence type="ECO:0000313" key="15">
    <source>
        <dbReference type="RefSeq" id="XP_026538811.1"/>
    </source>
</evidence>
<feature type="domain" description="C2H2-type" evidence="13">
    <location>
        <begin position="648"/>
        <end position="675"/>
    </location>
</feature>
<feature type="domain" description="C2H2-type" evidence="13">
    <location>
        <begin position="676"/>
        <end position="703"/>
    </location>
</feature>
<evidence type="ECO:0000256" key="6">
    <source>
        <dbReference type="ARBA" id="ARBA00022833"/>
    </source>
</evidence>
<evidence type="ECO:0000256" key="8">
    <source>
        <dbReference type="ARBA" id="ARBA00023125"/>
    </source>
</evidence>
<dbReference type="GO" id="GO:0005634">
    <property type="term" value="C:nucleus"/>
    <property type="evidence" value="ECO:0007669"/>
    <property type="project" value="UniProtKB-SubCell"/>
</dbReference>
<dbReference type="FunFam" id="3.30.160.60:FF:000005">
    <property type="entry name" value="Zinc finger protein 14 homolog"/>
    <property type="match status" value="1"/>
</dbReference>
<keyword evidence="4" id="KW-0677">Repeat</keyword>
<evidence type="ECO:0000256" key="9">
    <source>
        <dbReference type="ARBA" id="ARBA00023163"/>
    </source>
</evidence>
<feature type="domain" description="C2H2-type" evidence="13">
    <location>
        <begin position="204"/>
        <end position="231"/>
    </location>
</feature>
<dbReference type="SUPFAM" id="SSF57667">
    <property type="entry name" value="beta-beta-alpha zinc fingers"/>
    <property type="match status" value="9"/>
</dbReference>
<feature type="domain" description="C2H2-type" evidence="13">
    <location>
        <begin position="590"/>
        <end position="617"/>
    </location>
</feature>
<organism evidence="14 15">
    <name type="scientific">Notechis scutatus</name>
    <name type="common">mainland tiger snake</name>
    <dbReference type="NCBI Taxonomy" id="8663"/>
    <lineage>
        <taxon>Eukaryota</taxon>
        <taxon>Metazoa</taxon>
        <taxon>Chordata</taxon>
        <taxon>Craniata</taxon>
        <taxon>Vertebrata</taxon>
        <taxon>Euteleostomi</taxon>
        <taxon>Lepidosauria</taxon>
        <taxon>Squamata</taxon>
        <taxon>Bifurcata</taxon>
        <taxon>Unidentata</taxon>
        <taxon>Episquamata</taxon>
        <taxon>Toxicofera</taxon>
        <taxon>Serpentes</taxon>
        <taxon>Colubroidea</taxon>
        <taxon>Elapidae</taxon>
        <taxon>Hydrophiinae</taxon>
        <taxon>Notechis</taxon>
    </lineage>
</organism>
<dbReference type="InterPro" id="IPR013087">
    <property type="entry name" value="Znf_C2H2_type"/>
</dbReference>
<dbReference type="FunFam" id="3.30.160.60:FF:000624">
    <property type="entry name" value="zinc finger protein 697"/>
    <property type="match status" value="1"/>
</dbReference>
<dbReference type="Gene3D" id="3.30.160.60">
    <property type="entry name" value="Classic Zinc Finger"/>
    <property type="match status" value="16"/>
</dbReference>
<dbReference type="KEGG" id="nss:113422225"/>
<dbReference type="AlphaFoldDB" id="A0A6J1V6A7"/>
<feature type="compositionally biased region" description="Basic and acidic residues" evidence="12">
    <location>
        <begin position="795"/>
        <end position="807"/>
    </location>
</feature>
<evidence type="ECO:0000256" key="1">
    <source>
        <dbReference type="ARBA" id="ARBA00004123"/>
    </source>
</evidence>
<feature type="domain" description="C2H2-type" evidence="13">
    <location>
        <begin position="294"/>
        <end position="322"/>
    </location>
</feature>
<keyword evidence="14" id="KW-1185">Reference proteome</keyword>
<dbReference type="FunFam" id="3.30.160.60:FF:002343">
    <property type="entry name" value="Zinc finger protein 33A"/>
    <property type="match status" value="1"/>
</dbReference>
<feature type="region of interest" description="Disordered" evidence="12">
    <location>
        <begin position="496"/>
        <end position="515"/>
    </location>
</feature>
<dbReference type="GeneID" id="113422225"/>
<dbReference type="FunFam" id="3.30.160.60:FF:000202">
    <property type="entry name" value="Zinc finger protein 574"/>
    <property type="match status" value="1"/>
</dbReference>
<dbReference type="RefSeq" id="XP_026538811.1">
    <property type="nucleotide sequence ID" value="XM_026683026.1"/>
</dbReference>
<protein>
    <submittedName>
        <fullName evidence="15">Zinc finger protein 585A-like isoform X1</fullName>
    </submittedName>
</protein>
<feature type="domain" description="C2H2-type" evidence="13">
    <location>
        <begin position="923"/>
        <end position="950"/>
    </location>
</feature>
<keyword evidence="6" id="KW-0862">Zinc</keyword>
<feature type="region of interest" description="Disordered" evidence="12">
    <location>
        <begin position="109"/>
        <end position="144"/>
    </location>
</feature>
<dbReference type="FunFam" id="3.30.160.60:FF:000052">
    <property type="entry name" value="zinc finger protein 546 isoform X1"/>
    <property type="match status" value="2"/>
</dbReference>
<evidence type="ECO:0000256" key="10">
    <source>
        <dbReference type="ARBA" id="ARBA00023242"/>
    </source>
</evidence>
<comment type="subcellular location">
    <subcellularLocation>
        <location evidence="1">Nucleus</location>
    </subcellularLocation>
</comment>
<evidence type="ECO:0000256" key="7">
    <source>
        <dbReference type="ARBA" id="ARBA00023015"/>
    </source>
</evidence>
<feature type="domain" description="C2H2-type" evidence="13">
    <location>
        <begin position="476"/>
        <end position="503"/>
    </location>
</feature>
<feature type="domain" description="C2H2-type" evidence="13">
    <location>
        <begin position="1035"/>
        <end position="1062"/>
    </location>
</feature>
<sequence length="1076" mass="122639">MKALHYFSPTSRYFSCKDNQLLQKKMAQAHSAQIQQDLLGSDQERLYREVMKESYNTIFRASPLQLQKSELLAHLKRGQEGLQSSSNGADQKLVKEALKKWPESGNWWNSYRSPVSVPTSDSSSSDDDVASEKEEEESIPWENQRIAKPRAALLGQWENVQRQGKACKIQHGCLQDSRPRVNCAGGKKKGSNSQQGMNTEESQNECTVCGKSFGRRSSLLRHFKVHSGDKPFRCSVCGKCFLAKTSLVLHKESMHKKRPRSGKKSWECRECGQNFARKAFLTEHHKMHSSEKTHPCPACEESFAETRNLVKHLMTAHSGDHVFKCPVCGKGFMKEKDLAKHQAKNHGSSFCFPSLGSENSCKEKPSSIKHKRLHLNPETLPCAAYEGNGGVERPLTCGHCGKSYKQEKAFLNHQSVCIRPQPSGEGKALKEDSPLTKNQITYVEMKDNTCFDCGKPVCKSSLLASQPKADQEKKLQVCPECGESFRDSQGFADHLRSHPKAPSSQNVSDWEGLGEKTPPVVQPVMLEKKSRYECRGCRRDYSTHYNLRRHQRIHVECRVRRNSRKGKDAAHSWFFMDFPKARSREQTLQHKCTFCGKAFKTKSTLGRHHQIHIKGKPYKCTICGKAFVYRYTLAHHQEIHLEDQLYQHKCSFCTKAFRTPSALRRHQQLHKEGKPYICNICGKAFAYRYNLTHHREIHVEGQIYKCSFCWKAFRTSYSLSRHKRIHTETRSYQCPTCRKAFGTKYSLWRHQEMHVKEDPDSLLGGNETGDDLVKDQASGSDDSVDKQVAHSVHAQRQEVLQERKPPEGSENTSCSLLPDHQSSRVEESAIKQSDSQTFRSVGLGVKGQDRPIKVEPQQWTNGSAYPGQGIQTEEGPLGSPENGDTSLGHSGNRAIKDPADWCFLGKLPGVGPQGMVVPQEKKYSCPNCGKSFRDKYSLTRHQKVHFPERPYPCPRCEKSFRTTKDLEKHQVTHSDQRPHQCGECGKYFKTKCSLDKHQKTHKGEKPFCCSYCGRRVTTSTILRYHQRTHTGERPYKCAVCDKSYVSKWSLKKHLELHYKKNPTKDLQEANPLDQKC</sequence>
<dbReference type="GO" id="GO:0001228">
    <property type="term" value="F:DNA-binding transcription activator activity, RNA polymerase II-specific"/>
    <property type="evidence" value="ECO:0007669"/>
    <property type="project" value="TreeGrafter"/>
</dbReference>
<feature type="compositionally biased region" description="Acidic residues" evidence="12">
    <location>
        <begin position="124"/>
        <end position="139"/>
    </location>
</feature>
<feature type="domain" description="C2H2-type" evidence="13">
    <location>
        <begin position="732"/>
        <end position="759"/>
    </location>
</feature>
<reference evidence="15" key="1">
    <citation type="submission" date="2025-08" db="UniProtKB">
        <authorList>
            <consortium name="RefSeq"/>
        </authorList>
    </citation>
    <scope>IDENTIFICATION</scope>
</reference>
<keyword evidence="8" id="KW-0238">DNA-binding</keyword>
<evidence type="ECO:0000256" key="2">
    <source>
        <dbReference type="ARBA" id="ARBA00006991"/>
    </source>
</evidence>